<dbReference type="VEuPathDB" id="TriTrypDB:TM35_000072330"/>
<proteinExistence type="predicted"/>
<protein>
    <submittedName>
        <fullName evidence="2">Uncharacterized protein</fullName>
    </submittedName>
</protein>
<feature type="compositionally biased region" description="Low complexity" evidence="1">
    <location>
        <begin position="469"/>
        <end position="478"/>
    </location>
</feature>
<evidence type="ECO:0000313" key="3">
    <source>
        <dbReference type="Proteomes" id="UP000192257"/>
    </source>
</evidence>
<dbReference type="EMBL" id="NBCO01000007">
    <property type="protein sequence ID" value="ORC90809.1"/>
    <property type="molecule type" value="Genomic_DNA"/>
</dbReference>
<evidence type="ECO:0000256" key="1">
    <source>
        <dbReference type="SAM" id="MobiDB-lite"/>
    </source>
</evidence>
<gene>
    <name evidence="2" type="ORF">TM35_000072330</name>
</gene>
<dbReference type="GeneID" id="39983459"/>
<comment type="caution">
    <text evidence="2">The sequence shown here is derived from an EMBL/GenBank/DDBJ whole genome shotgun (WGS) entry which is preliminary data.</text>
</comment>
<accession>A0A1X0P2N2</accession>
<dbReference type="Proteomes" id="UP000192257">
    <property type="component" value="Unassembled WGS sequence"/>
</dbReference>
<organism evidence="2 3">
    <name type="scientific">Trypanosoma theileri</name>
    <dbReference type="NCBI Taxonomy" id="67003"/>
    <lineage>
        <taxon>Eukaryota</taxon>
        <taxon>Discoba</taxon>
        <taxon>Euglenozoa</taxon>
        <taxon>Kinetoplastea</taxon>
        <taxon>Metakinetoplastina</taxon>
        <taxon>Trypanosomatida</taxon>
        <taxon>Trypanosomatidae</taxon>
        <taxon>Trypanosoma</taxon>
    </lineage>
</organism>
<feature type="region of interest" description="Disordered" evidence="1">
    <location>
        <begin position="469"/>
        <end position="492"/>
    </location>
</feature>
<dbReference type="RefSeq" id="XP_028884875.1">
    <property type="nucleotide sequence ID" value="XM_029023679.1"/>
</dbReference>
<feature type="compositionally biased region" description="Polar residues" evidence="1">
    <location>
        <begin position="483"/>
        <end position="492"/>
    </location>
</feature>
<dbReference type="OrthoDB" id="248222at2759"/>
<evidence type="ECO:0000313" key="2">
    <source>
        <dbReference type="EMBL" id="ORC90809.1"/>
    </source>
</evidence>
<dbReference type="AlphaFoldDB" id="A0A1X0P2N2"/>
<dbReference type="InterPro" id="IPR011989">
    <property type="entry name" value="ARM-like"/>
</dbReference>
<feature type="region of interest" description="Disordered" evidence="1">
    <location>
        <begin position="515"/>
        <end position="565"/>
    </location>
</feature>
<dbReference type="Gene3D" id="1.25.10.10">
    <property type="entry name" value="Leucine-rich Repeat Variant"/>
    <property type="match status" value="1"/>
</dbReference>
<keyword evidence="3" id="KW-1185">Reference proteome</keyword>
<reference evidence="2 3" key="1">
    <citation type="submission" date="2017-03" db="EMBL/GenBank/DDBJ databases">
        <title>An alternative strategy for trypanosome survival in the mammalian bloodstream revealed through genome and transcriptome analysis of the ubiquitous bovine parasite Trypanosoma (Megatrypanum) theileri.</title>
        <authorList>
            <person name="Kelly S."/>
            <person name="Ivens A."/>
            <person name="Mott A."/>
            <person name="O'Neill E."/>
            <person name="Emms D."/>
            <person name="Macleod O."/>
            <person name="Voorheis P."/>
            <person name="Matthews J."/>
            <person name="Matthews K."/>
            <person name="Carrington M."/>
        </authorList>
    </citation>
    <scope>NUCLEOTIDE SEQUENCE [LARGE SCALE GENOMIC DNA]</scope>
    <source>
        <strain evidence="2">Edinburgh</strain>
    </source>
</reference>
<sequence>MEPSVLLQRQMELHGTLRRPPHTPAQLTEVHVEMQELARFFQSVRNKALKLRTPPETVFQCLMHIDMGDVVSFDKQRRDGAVPMHQAKVLARTSAIELEPRLRGVVSNDELNSMMSLCKKTRTLLRIKVEDGNDFSIAESALHQFIEYLDFIDNASERNPDKMFKFYMVEDEASLLLLLGRRTPYSSCPRYESDGSPVVVDGTATAVPPLPSERELEGEVRRVALVCGSSSESAGSRLTALRTLEYWLTSIPDTSFHRHLAALASLLTEPLAVCGGEKRSAICRQACAVLMAVAARTSPAAFHDGPLRSALGRWIAVLLRGVVVTVAAIANATDAAVRALVIASGGHSAGLRSIAEALTASTHPELRRRCLAYIALGVVASHGECAAAMMNLPALAQKYMEVGDAASRKMARALHIALTYLGTSPAVVGSKKTESLIQQETIELREALNDVELFESIIFGSTARRRLSGRSSLSGSTAHYGDTPSSSTAEMKRSFSASMSTGIYDTSATLVLHDSSAMQKEVQQSPDIRWDDKRSGNNSSTRRSKPHHHVDQAIKPTKSPEQQTVKLSASLRRKIEDATSCSLSRN</sequence>
<name>A0A1X0P2N2_9TRYP</name>
<feature type="compositionally biased region" description="Polar residues" evidence="1">
    <location>
        <begin position="516"/>
        <end position="526"/>
    </location>
</feature>